<dbReference type="EMBL" id="AWVP01000104">
    <property type="protein sequence ID" value="ERK56032.1"/>
    <property type="molecule type" value="Genomic_DNA"/>
</dbReference>
<dbReference type="RefSeq" id="WP_021753234.1">
    <property type="nucleotide sequence ID" value="NZ_KI271853.1"/>
</dbReference>
<proteinExistence type="predicted"/>
<dbReference type="Proteomes" id="UP000016637">
    <property type="component" value="Unassembled WGS sequence"/>
</dbReference>
<dbReference type="HOGENOM" id="CLU_121342_2_0_9"/>
<name>U2RZK7_9BACL</name>
<evidence type="ECO:0000259" key="2">
    <source>
        <dbReference type="PROSITE" id="PS50943"/>
    </source>
</evidence>
<dbReference type="SMART" id="SM00530">
    <property type="entry name" value="HTH_XRE"/>
    <property type="match status" value="1"/>
</dbReference>
<gene>
    <name evidence="3" type="ORF">HMPREF1983_01569</name>
</gene>
<dbReference type="InterPro" id="IPR050807">
    <property type="entry name" value="TransReg_Diox_bact_type"/>
</dbReference>
<dbReference type="PATRIC" id="fig|1321820.3.peg.1494"/>
<dbReference type="SUPFAM" id="SSF47413">
    <property type="entry name" value="lambda repressor-like DNA-binding domains"/>
    <property type="match status" value="1"/>
</dbReference>
<accession>U2RZK7</accession>
<evidence type="ECO:0000256" key="1">
    <source>
        <dbReference type="ARBA" id="ARBA00023125"/>
    </source>
</evidence>
<dbReference type="GO" id="GO:0003677">
    <property type="term" value="F:DNA binding"/>
    <property type="evidence" value="ECO:0007669"/>
    <property type="project" value="UniProtKB-KW"/>
</dbReference>
<dbReference type="eggNOG" id="COG1396">
    <property type="taxonomic scope" value="Bacteria"/>
</dbReference>
<dbReference type="PANTHER" id="PTHR46797">
    <property type="entry name" value="HTH-TYPE TRANSCRIPTIONAL REGULATOR"/>
    <property type="match status" value="1"/>
</dbReference>
<evidence type="ECO:0000313" key="4">
    <source>
        <dbReference type="Proteomes" id="UP000016637"/>
    </source>
</evidence>
<dbReference type="PROSITE" id="PS50943">
    <property type="entry name" value="HTH_CROC1"/>
    <property type="match status" value="1"/>
</dbReference>
<dbReference type="InterPro" id="IPR001387">
    <property type="entry name" value="Cro/C1-type_HTH"/>
</dbReference>
<keyword evidence="4" id="KW-1185">Reference proteome</keyword>
<dbReference type="Gene3D" id="1.10.260.40">
    <property type="entry name" value="lambda repressor-like DNA-binding domains"/>
    <property type="match status" value="1"/>
</dbReference>
<dbReference type="GO" id="GO:0003700">
    <property type="term" value="F:DNA-binding transcription factor activity"/>
    <property type="evidence" value="ECO:0007669"/>
    <property type="project" value="TreeGrafter"/>
</dbReference>
<protein>
    <submittedName>
        <fullName evidence="3">DNA-binding helix-turn-helix protein</fullName>
    </submittedName>
</protein>
<dbReference type="PANTHER" id="PTHR46797:SF1">
    <property type="entry name" value="METHYLPHOSPHONATE SYNTHASE"/>
    <property type="match status" value="1"/>
</dbReference>
<feature type="domain" description="HTH cro/C1-type" evidence="2">
    <location>
        <begin position="7"/>
        <end position="61"/>
    </location>
</feature>
<dbReference type="InterPro" id="IPR010982">
    <property type="entry name" value="Lambda_DNA-bd_dom_sf"/>
</dbReference>
<dbReference type="Pfam" id="PF01381">
    <property type="entry name" value="HTH_3"/>
    <property type="match status" value="1"/>
</dbReference>
<dbReference type="AlphaFoldDB" id="U2RZK7"/>
<keyword evidence="1 3" id="KW-0238">DNA-binding</keyword>
<comment type="caution">
    <text evidence="3">The sequence shown here is derived from an EMBL/GenBank/DDBJ whole genome shotgun (WGS) entry which is preliminary data.</text>
</comment>
<dbReference type="GO" id="GO:0005829">
    <property type="term" value="C:cytosol"/>
    <property type="evidence" value="ECO:0007669"/>
    <property type="project" value="TreeGrafter"/>
</dbReference>
<evidence type="ECO:0000313" key="3">
    <source>
        <dbReference type="EMBL" id="ERK56032.1"/>
    </source>
</evidence>
<sequence>MISGKKLKQIRLFRKLTQKELAIMSGLTDAAIRNYELGNRSPNIEQLRKIADALECDISALIDHEPNSIFEIMHIIFDYEKEMKFRPLTGQGEPTVLLSHNPHFDDFLVEWDEMRKKHYNGEISDEELEDWKLSFPKKSRFLKKNKK</sequence>
<reference evidence="3 4" key="1">
    <citation type="submission" date="2013-08" db="EMBL/GenBank/DDBJ databases">
        <authorList>
            <person name="Weinstock G."/>
            <person name="Sodergren E."/>
            <person name="Wylie T."/>
            <person name="Fulton L."/>
            <person name="Fulton R."/>
            <person name="Fronick C."/>
            <person name="O'Laughlin M."/>
            <person name="Godfrey J."/>
            <person name="Miner T."/>
            <person name="Herter B."/>
            <person name="Appelbaum E."/>
            <person name="Cordes M."/>
            <person name="Lek S."/>
            <person name="Wollam A."/>
            <person name="Pepin K.H."/>
            <person name="Palsikar V.B."/>
            <person name="Mitreva M."/>
            <person name="Wilson R.K."/>
        </authorList>
    </citation>
    <scope>NUCLEOTIDE SEQUENCE [LARGE SCALE GENOMIC DNA]</scope>
    <source>
        <strain evidence="3 4">ATCC 700627</strain>
    </source>
</reference>
<organism evidence="3 4">
    <name type="scientific">Gemella bergeri ATCC 700627</name>
    <dbReference type="NCBI Taxonomy" id="1321820"/>
    <lineage>
        <taxon>Bacteria</taxon>
        <taxon>Bacillati</taxon>
        <taxon>Bacillota</taxon>
        <taxon>Bacilli</taxon>
        <taxon>Bacillales</taxon>
        <taxon>Gemellaceae</taxon>
        <taxon>Gemella</taxon>
    </lineage>
</organism>
<dbReference type="CDD" id="cd00093">
    <property type="entry name" value="HTH_XRE"/>
    <property type="match status" value="1"/>
</dbReference>